<dbReference type="PANTHER" id="PTHR12112">
    <property type="entry name" value="BNIP - RELATED"/>
    <property type="match status" value="1"/>
</dbReference>
<evidence type="ECO:0000313" key="4">
    <source>
        <dbReference type="Proteomes" id="UP001153712"/>
    </source>
</evidence>
<accession>A0A9N9TNT4</accession>
<reference evidence="3" key="1">
    <citation type="submission" date="2022-01" db="EMBL/GenBank/DDBJ databases">
        <authorList>
            <person name="King R."/>
        </authorList>
    </citation>
    <scope>NUCLEOTIDE SEQUENCE</scope>
</reference>
<sequence length="379" mass="43484">MEEILIYLNYVKQSLRNIKNFTKVHIVLGNESCDIDSSVSSLVLAYFISKKISTNCFCPLAEGSLVIPVQNVTKEDFLCRTDNCYLYKEINLPLDLLIYKDELNMKELISSVNLTTTLVDHHVLSEDDKFLKDTVLQIFDHRPRDIGFDWPEDKVRVTIREVGSCSTLIADKILSMEEDALTKDLGFLIYAAIVFDTQALSPKSGRAKELDHYIVGKLEEKFQFSDDRKTLFDILWKAHNDISQLTPRQILIKDLKIVGNVAVPGLPMLVEDFLKLDKSYQQLKSFAEEFEAPVLVLVGLDAAEGNIKRDLAVLFKNESNDVKEKLLEMLINSQKYKGYDFQFKEVPCNYEDIKCYRQENVSLSRKQVIPIIKDFVNSI</sequence>
<proteinExistence type="inferred from homology"/>
<evidence type="ECO:0000313" key="3">
    <source>
        <dbReference type="EMBL" id="CAG9858914.1"/>
    </source>
</evidence>
<name>A0A9N9TNT4_PHYSR</name>
<dbReference type="EMBL" id="OU900095">
    <property type="protein sequence ID" value="CAG9858914.1"/>
    <property type="molecule type" value="Genomic_DNA"/>
</dbReference>
<dbReference type="InterPro" id="IPR038763">
    <property type="entry name" value="DHH_sf"/>
</dbReference>
<dbReference type="OrthoDB" id="374045at2759"/>
<dbReference type="Gene3D" id="3.90.1640.10">
    <property type="entry name" value="inorganic pyrophosphatase (n-terminal core)"/>
    <property type="match status" value="1"/>
</dbReference>
<dbReference type="GO" id="GO:0004309">
    <property type="term" value="F:exopolyphosphatase activity"/>
    <property type="evidence" value="ECO:0007669"/>
    <property type="project" value="TreeGrafter"/>
</dbReference>
<dbReference type="AlphaFoldDB" id="A0A9N9TNT4"/>
<dbReference type="Pfam" id="PF02833">
    <property type="entry name" value="DHHA2"/>
    <property type="match status" value="1"/>
</dbReference>
<feature type="domain" description="DHHA2" evidence="2">
    <location>
        <begin position="232"/>
        <end position="376"/>
    </location>
</feature>
<comment type="similarity">
    <text evidence="1">Belongs to the PPase class C family. Prune subfamily.</text>
</comment>
<dbReference type="InterPro" id="IPR038222">
    <property type="entry name" value="DHHA2_dom_sf"/>
</dbReference>
<dbReference type="Proteomes" id="UP001153712">
    <property type="component" value="Chromosome 2"/>
</dbReference>
<gene>
    <name evidence="3" type="ORF">PHYEVI_LOCUS5301</name>
</gene>
<dbReference type="InterPro" id="IPR004097">
    <property type="entry name" value="DHHA2"/>
</dbReference>
<evidence type="ECO:0000256" key="1">
    <source>
        <dbReference type="ARBA" id="ARBA00010331"/>
    </source>
</evidence>
<organism evidence="3 4">
    <name type="scientific">Phyllotreta striolata</name>
    <name type="common">Striped flea beetle</name>
    <name type="synonym">Crioceris striolata</name>
    <dbReference type="NCBI Taxonomy" id="444603"/>
    <lineage>
        <taxon>Eukaryota</taxon>
        <taxon>Metazoa</taxon>
        <taxon>Ecdysozoa</taxon>
        <taxon>Arthropoda</taxon>
        <taxon>Hexapoda</taxon>
        <taxon>Insecta</taxon>
        <taxon>Pterygota</taxon>
        <taxon>Neoptera</taxon>
        <taxon>Endopterygota</taxon>
        <taxon>Coleoptera</taxon>
        <taxon>Polyphaga</taxon>
        <taxon>Cucujiformia</taxon>
        <taxon>Chrysomeloidea</taxon>
        <taxon>Chrysomelidae</taxon>
        <taxon>Galerucinae</taxon>
        <taxon>Alticini</taxon>
        <taxon>Phyllotreta</taxon>
    </lineage>
</organism>
<dbReference type="Gene3D" id="3.10.310.20">
    <property type="entry name" value="DHHA2 domain"/>
    <property type="match status" value="1"/>
</dbReference>
<dbReference type="GO" id="GO:0005737">
    <property type="term" value="C:cytoplasm"/>
    <property type="evidence" value="ECO:0007669"/>
    <property type="project" value="InterPro"/>
</dbReference>
<dbReference type="PANTHER" id="PTHR12112:SF39">
    <property type="entry name" value="EG:152A3.5 PROTEIN (FBGN0003116_PN PROTEIN)"/>
    <property type="match status" value="1"/>
</dbReference>
<keyword evidence="4" id="KW-1185">Reference proteome</keyword>
<dbReference type="SUPFAM" id="SSF64182">
    <property type="entry name" value="DHH phosphoesterases"/>
    <property type="match status" value="1"/>
</dbReference>
<evidence type="ECO:0000259" key="2">
    <source>
        <dbReference type="SMART" id="SM01131"/>
    </source>
</evidence>
<protein>
    <recommendedName>
        <fullName evidence="2">DHHA2 domain-containing protein</fullName>
    </recommendedName>
</protein>
<dbReference type="SMART" id="SM01131">
    <property type="entry name" value="DHHA2"/>
    <property type="match status" value="1"/>
</dbReference>